<evidence type="ECO:0000259" key="1">
    <source>
        <dbReference type="Pfam" id="PF00534"/>
    </source>
</evidence>
<dbReference type="OrthoDB" id="9814604at2"/>
<reference evidence="3 4" key="1">
    <citation type="submission" date="2016-11" db="EMBL/GenBank/DDBJ databases">
        <authorList>
            <person name="Jaros S."/>
            <person name="Januszkiewicz K."/>
            <person name="Wedrychowicz H."/>
        </authorList>
    </citation>
    <scope>NUCLEOTIDE SEQUENCE [LARGE SCALE GENOMIC DNA]</scope>
    <source>
        <strain evidence="3 4">DSM 19436</strain>
    </source>
</reference>
<feature type="domain" description="Glycosyltransferase 2-like" evidence="2">
    <location>
        <begin position="335"/>
        <end position="497"/>
    </location>
</feature>
<accession>A0A1M4ZMR3</accession>
<dbReference type="SUPFAM" id="SSF53756">
    <property type="entry name" value="UDP-Glycosyltransferase/glycogen phosphorylase"/>
    <property type="match status" value="1"/>
</dbReference>
<dbReference type="Pfam" id="PF00534">
    <property type="entry name" value="Glycos_transf_1"/>
    <property type="match status" value="1"/>
</dbReference>
<dbReference type="InterPro" id="IPR001173">
    <property type="entry name" value="Glyco_trans_2-like"/>
</dbReference>
<sequence length="745" mass="83417">MKIAFIDHSYHQKTKSTDFFVREVLDGHQVDRFWDNSWQDRRPLDVAPILAGNYDRIIVWQVEQPVERLLRQGATNVAYVPMWDGADLLSTADWRRLAGARILSFCHELHRIVGHAGLTSLYAQYWPDPAAFAPVEDFSGLRGFFWKRTSAIRWRDIEKLIGATPFERLHVHSADDPGEAADDPVAASVDGRLTVSSWFEDPNELQVLLGRHNVYFAPRAQEGIGFSFIEAMCRGMAVVAADQPTMNEYIADGVNGLLWPLGTPTALDFSDAARLGQRARESALLGRRRWNEALSRVQAFVLGTDGVAAEKTTGSPTLVYAAPERAGGATGPRVSVAVVTYNAEATLEATLTNILAQTYPNIELVVVDGASSDGTGGIIERYRDQIATMVSEADDGPYFAMNKAARLATGDYILFMNAGDFFASETALAEAMESLQADATPDFIIGHHLYRSEQGDVLRRAADFELTWRKLKDGAIDARWLAGVPCHQATLTRRALLADAGYDTSYRIVADHEFLYRQREKGASVHHSGALIAIYSSGGLSWTKRRETYDEWKALLGRYGDAEAAERIHAELREHLEGEALGKPRYSAIRARSLVSKWQRSLSMRRDMLMVKQSGLFFDNWYAEQNPEAKTTRGGPMRHYLRYGVFEYRDPSPFFDTRYYLLMHEDARRSDILPILFYARHGAARGDATTPWFAQLWAEIAAVAPPGATPLLRMMDWFAKTPAEEMLAVCRRAGVDVSDAEWAQR</sequence>
<dbReference type="SUPFAM" id="SSF53448">
    <property type="entry name" value="Nucleotide-diphospho-sugar transferases"/>
    <property type="match status" value="1"/>
</dbReference>
<evidence type="ECO:0000313" key="3">
    <source>
        <dbReference type="EMBL" id="SHF19298.1"/>
    </source>
</evidence>
<dbReference type="InterPro" id="IPR001296">
    <property type="entry name" value="Glyco_trans_1"/>
</dbReference>
<dbReference type="CDD" id="cd06433">
    <property type="entry name" value="GT_2_WfgS_like"/>
    <property type="match status" value="1"/>
</dbReference>
<gene>
    <name evidence="3" type="ORF">SAMN02745157_1865</name>
</gene>
<keyword evidence="3" id="KW-0808">Transferase</keyword>
<keyword evidence="4" id="KW-1185">Reference proteome</keyword>
<dbReference type="Gene3D" id="3.90.550.10">
    <property type="entry name" value="Spore Coat Polysaccharide Biosynthesis Protein SpsA, Chain A"/>
    <property type="match status" value="1"/>
</dbReference>
<organism evidence="3 4">
    <name type="scientific">Kaistia soli DSM 19436</name>
    <dbReference type="NCBI Taxonomy" id="1122133"/>
    <lineage>
        <taxon>Bacteria</taxon>
        <taxon>Pseudomonadati</taxon>
        <taxon>Pseudomonadota</taxon>
        <taxon>Alphaproteobacteria</taxon>
        <taxon>Hyphomicrobiales</taxon>
        <taxon>Kaistiaceae</taxon>
        <taxon>Kaistia</taxon>
    </lineage>
</organism>
<proteinExistence type="predicted"/>
<dbReference type="PANTHER" id="PTHR22916:SF67">
    <property type="entry name" value="COLANIC ACID BIOSYNTHESIS GLYCOSYL TRANSFERASE WCAE-RELATED"/>
    <property type="match status" value="1"/>
</dbReference>
<dbReference type="STRING" id="1122133.SAMN02745157_1865"/>
<dbReference type="Proteomes" id="UP000184485">
    <property type="component" value="Unassembled WGS sequence"/>
</dbReference>
<protein>
    <submittedName>
        <fullName evidence="3">Glycosyltransferase involved in cell wall bisynthesis</fullName>
    </submittedName>
</protein>
<dbReference type="Gene3D" id="3.40.50.2000">
    <property type="entry name" value="Glycogen Phosphorylase B"/>
    <property type="match status" value="1"/>
</dbReference>
<dbReference type="PANTHER" id="PTHR22916">
    <property type="entry name" value="GLYCOSYLTRANSFERASE"/>
    <property type="match status" value="1"/>
</dbReference>
<dbReference type="AlphaFoldDB" id="A0A1M4ZMR3"/>
<evidence type="ECO:0000313" key="4">
    <source>
        <dbReference type="Proteomes" id="UP000184485"/>
    </source>
</evidence>
<feature type="domain" description="Glycosyl transferase family 1" evidence="1">
    <location>
        <begin position="199"/>
        <end position="266"/>
    </location>
</feature>
<dbReference type="GO" id="GO:0016758">
    <property type="term" value="F:hexosyltransferase activity"/>
    <property type="evidence" value="ECO:0007669"/>
    <property type="project" value="UniProtKB-ARBA"/>
</dbReference>
<dbReference type="InterPro" id="IPR029044">
    <property type="entry name" value="Nucleotide-diphossugar_trans"/>
</dbReference>
<dbReference type="Pfam" id="PF00535">
    <property type="entry name" value="Glycos_transf_2"/>
    <property type="match status" value="1"/>
</dbReference>
<dbReference type="EMBL" id="FQUP01000001">
    <property type="protein sequence ID" value="SHF19298.1"/>
    <property type="molecule type" value="Genomic_DNA"/>
</dbReference>
<dbReference type="RefSeq" id="WP_073052361.1">
    <property type="nucleotide sequence ID" value="NZ_FQUP01000001.1"/>
</dbReference>
<name>A0A1M4ZMR3_9HYPH</name>
<evidence type="ECO:0000259" key="2">
    <source>
        <dbReference type="Pfam" id="PF00535"/>
    </source>
</evidence>